<keyword evidence="8 12" id="KW-0067">ATP-binding</keyword>
<dbReference type="GO" id="GO:0005524">
    <property type="term" value="F:ATP binding"/>
    <property type="evidence" value="ECO:0007669"/>
    <property type="project" value="UniProtKB-UniRule"/>
</dbReference>
<feature type="binding site" evidence="12">
    <location>
        <position position="293"/>
    </location>
    <ligand>
        <name>K(+)</name>
        <dbReference type="ChEBI" id="CHEBI:29103"/>
    </ligand>
</feature>
<dbReference type="InterPro" id="IPR011877">
    <property type="entry name" value="Ribokinase"/>
</dbReference>
<evidence type="ECO:0000256" key="11">
    <source>
        <dbReference type="ARBA" id="ARBA00023277"/>
    </source>
</evidence>
<keyword evidence="7 12" id="KW-0418">Kinase</keyword>
<dbReference type="PANTHER" id="PTHR10584">
    <property type="entry name" value="SUGAR KINASE"/>
    <property type="match status" value="1"/>
</dbReference>
<feature type="binding site" evidence="12">
    <location>
        <position position="146"/>
    </location>
    <ligand>
        <name>substrate</name>
    </ligand>
</feature>
<dbReference type="InterPro" id="IPR002139">
    <property type="entry name" value="Ribo/fructo_kinase"/>
</dbReference>
<dbReference type="SUPFAM" id="SSF53613">
    <property type="entry name" value="Ribokinase-like"/>
    <property type="match status" value="1"/>
</dbReference>
<evidence type="ECO:0000256" key="9">
    <source>
        <dbReference type="ARBA" id="ARBA00022842"/>
    </source>
</evidence>
<evidence type="ECO:0000256" key="10">
    <source>
        <dbReference type="ARBA" id="ARBA00022958"/>
    </source>
</evidence>
<dbReference type="UniPathway" id="UPA00916">
    <property type="reaction ID" value="UER00889"/>
</dbReference>
<feature type="active site" description="Proton acceptor" evidence="12">
    <location>
        <position position="258"/>
    </location>
</feature>
<accession>A0A1H5MDZ0</accession>
<feature type="binding site" evidence="12">
    <location>
        <position position="297"/>
    </location>
    <ligand>
        <name>K(+)</name>
        <dbReference type="ChEBI" id="CHEBI:29103"/>
    </ligand>
</feature>
<feature type="binding site" evidence="12">
    <location>
        <position position="291"/>
    </location>
    <ligand>
        <name>K(+)</name>
        <dbReference type="ChEBI" id="CHEBI:29103"/>
    </ligand>
</feature>
<dbReference type="PRINTS" id="PR00990">
    <property type="entry name" value="RIBOKINASE"/>
</dbReference>
<dbReference type="Pfam" id="PF00294">
    <property type="entry name" value="PfkB"/>
    <property type="match status" value="1"/>
</dbReference>
<dbReference type="PANTHER" id="PTHR10584:SF166">
    <property type="entry name" value="RIBOKINASE"/>
    <property type="match status" value="1"/>
</dbReference>
<comment type="pathway">
    <text evidence="12">Carbohydrate metabolism; D-ribose degradation; D-ribose 5-phosphate from beta-D-ribopyranose: step 2/2.</text>
</comment>
<name>A0A1H5MDZ0_9MICO</name>
<dbReference type="HAMAP" id="MF_01987">
    <property type="entry name" value="Ribokinase"/>
    <property type="match status" value="1"/>
</dbReference>
<keyword evidence="15" id="KW-1185">Reference proteome</keyword>
<comment type="function">
    <text evidence="12">Catalyzes the phosphorylation of ribose at O-5 in a reaction requiring ATP and magnesium. The resulting D-ribose-5-phosphate can then be used either for sythesis of nucleotides, histidine, and tryptophan, or as a component of the pentose phosphate pathway.</text>
</comment>
<evidence type="ECO:0000259" key="13">
    <source>
        <dbReference type="Pfam" id="PF00294"/>
    </source>
</evidence>
<comment type="activity regulation">
    <text evidence="12">Activated by a monovalent cation that binds near, but not in, the active site. The most likely occupant of the site in vivo is potassium. Ion binding induces a conformational change that may alter substrate affinity.</text>
</comment>
<evidence type="ECO:0000256" key="12">
    <source>
        <dbReference type="HAMAP-Rule" id="MF_01987"/>
    </source>
</evidence>
<dbReference type="InterPro" id="IPR029056">
    <property type="entry name" value="Ribokinase-like"/>
</dbReference>
<dbReference type="PROSITE" id="PS00584">
    <property type="entry name" value="PFKB_KINASES_2"/>
    <property type="match status" value="1"/>
</dbReference>
<evidence type="ECO:0000256" key="1">
    <source>
        <dbReference type="ARBA" id="ARBA00005380"/>
    </source>
</evidence>
<dbReference type="EC" id="2.7.1.15" evidence="2 12"/>
<evidence type="ECO:0000256" key="6">
    <source>
        <dbReference type="ARBA" id="ARBA00022741"/>
    </source>
</evidence>
<keyword evidence="4 12" id="KW-0808">Transferase</keyword>
<dbReference type="RefSeq" id="WP_217632485.1">
    <property type="nucleotide sequence ID" value="NZ_FNTX01000002.1"/>
</dbReference>
<keyword evidence="6 12" id="KW-0547">Nucleotide-binding</keyword>
<evidence type="ECO:0000256" key="3">
    <source>
        <dbReference type="ARBA" id="ARBA00016943"/>
    </source>
</evidence>
<comment type="caution">
    <text evidence="12">Lacks conserved residue(s) required for the propagation of feature annotation.</text>
</comment>
<reference evidence="15" key="1">
    <citation type="submission" date="2016-10" db="EMBL/GenBank/DDBJ databases">
        <authorList>
            <person name="Varghese N."/>
            <person name="Submissions S."/>
        </authorList>
    </citation>
    <scope>NUCLEOTIDE SEQUENCE [LARGE SCALE GENOMIC DNA]</scope>
    <source>
        <strain evidence="15">DSM 21368</strain>
    </source>
</reference>
<feature type="binding site" evidence="12">
    <location>
        <position position="288"/>
    </location>
    <ligand>
        <name>K(+)</name>
        <dbReference type="ChEBI" id="CHEBI:29103"/>
    </ligand>
</feature>
<dbReference type="Gene3D" id="3.40.1190.20">
    <property type="match status" value="1"/>
</dbReference>
<evidence type="ECO:0000256" key="5">
    <source>
        <dbReference type="ARBA" id="ARBA00022723"/>
    </source>
</evidence>
<keyword evidence="10 12" id="KW-0630">Potassium</keyword>
<keyword evidence="9 12" id="KW-0460">Magnesium</keyword>
<dbReference type="AlphaFoldDB" id="A0A1H5MDZ0"/>
<keyword evidence="5 12" id="KW-0479">Metal-binding</keyword>
<feature type="binding site" evidence="12">
    <location>
        <position position="252"/>
    </location>
    <ligand>
        <name>K(+)</name>
        <dbReference type="ChEBI" id="CHEBI:29103"/>
    </ligand>
</feature>
<comment type="subunit">
    <text evidence="12">Homodimer.</text>
</comment>
<feature type="binding site" evidence="12">
    <location>
        <begin position="17"/>
        <end position="19"/>
    </location>
    <ligand>
        <name>substrate</name>
    </ligand>
</feature>
<dbReference type="GO" id="GO:0004747">
    <property type="term" value="F:ribokinase activity"/>
    <property type="evidence" value="ECO:0007669"/>
    <property type="project" value="UniProtKB-UniRule"/>
</dbReference>
<feature type="binding site" evidence="12">
    <location>
        <begin position="45"/>
        <end position="49"/>
    </location>
    <ligand>
        <name>substrate</name>
    </ligand>
</feature>
<evidence type="ECO:0000256" key="2">
    <source>
        <dbReference type="ARBA" id="ARBA00012035"/>
    </source>
</evidence>
<feature type="binding site" evidence="12">
    <location>
        <position position="190"/>
    </location>
    <ligand>
        <name>ATP</name>
        <dbReference type="ChEBI" id="CHEBI:30616"/>
    </ligand>
</feature>
<keyword evidence="11 12" id="KW-0119">Carbohydrate metabolism</keyword>
<comment type="similarity">
    <text evidence="12">Belongs to the carbohydrate kinase PfkB family. Ribokinase subfamily.</text>
</comment>
<dbReference type="InterPro" id="IPR011611">
    <property type="entry name" value="PfkB_dom"/>
</dbReference>
<dbReference type="GO" id="GO:0019303">
    <property type="term" value="P:D-ribose catabolic process"/>
    <property type="evidence" value="ECO:0007669"/>
    <property type="project" value="UniProtKB-UniRule"/>
</dbReference>
<gene>
    <name evidence="12" type="primary">rbsK</name>
    <name evidence="14" type="ORF">SAMN04488554_3321</name>
</gene>
<comment type="similarity">
    <text evidence="1">Belongs to the carbohydrate kinase pfkB family.</text>
</comment>
<feature type="binding site" evidence="12">
    <location>
        <position position="254"/>
    </location>
    <ligand>
        <name>K(+)</name>
        <dbReference type="ChEBI" id="CHEBI:29103"/>
    </ligand>
</feature>
<feature type="binding site" evidence="12">
    <location>
        <begin position="257"/>
        <end position="258"/>
    </location>
    <ligand>
        <name>ATP</name>
        <dbReference type="ChEBI" id="CHEBI:30616"/>
    </ligand>
</feature>
<sequence>MTVQVRPSPILVIGSANLDYLIRVDVGPRPGETVLARSMLKAPGGKGANQAVAAARLGGDVRFVGCVGDDNDGALLMRELRAEGVDIGDVEIFTSHHTGMAVVAVERSGQNSIMVVPGANFALTESRVAHVLGRAEPPSLVVLQAEIQASIVTAAVEQAASSGARVVLNLAPFVALPARVTALCDPLVMNEAEAEALVGESIASLADARRIARELRRAVRSVVITLGVQGAVWADPDDDGVVPAEAVPHVVDTTGAGDAFVGALAVRLAAGAELRQAVGIGVAAGTFAVTRDGAQSSYAMASDLEMNEHVAG</sequence>
<feature type="domain" description="Carbohydrate kinase PfkB" evidence="13">
    <location>
        <begin position="10"/>
        <end position="297"/>
    </location>
</feature>
<evidence type="ECO:0000313" key="15">
    <source>
        <dbReference type="Proteomes" id="UP000199220"/>
    </source>
</evidence>
<keyword evidence="12" id="KW-0963">Cytoplasm</keyword>
<organism evidence="14 15">
    <name type="scientific">Ruania alba</name>
    <dbReference type="NCBI Taxonomy" id="648782"/>
    <lineage>
        <taxon>Bacteria</taxon>
        <taxon>Bacillati</taxon>
        <taxon>Actinomycetota</taxon>
        <taxon>Actinomycetes</taxon>
        <taxon>Micrococcales</taxon>
        <taxon>Ruaniaceae</taxon>
        <taxon>Ruania</taxon>
    </lineage>
</organism>
<proteinExistence type="inferred from homology"/>
<comment type="subcellular location">
    <subcellularLocation>
        <location evidence="12">Cytoplasm</location>
    </subcellularLocation>
</comment>
<dbReference type="STRING" id="648782.SAMN04488554_3321"/>
<feature type="binding site" evidence="12">
    <location>
        <begin position="225"/>
        <end position="230"/>
    </location>
    <ligand>
        <name>ATP</name>
        <dbReference type="ChEBI" id="CHEBI:30616"/>
    </ligand>
</feature>
<evidence type="ECO:0000256" key="7">
    <source>
        <dbReference type="ARBA" id="ARBA00022777"/>
    </source>
</evidence>
<dbReference type="CDD" id="cd01174">
    <property type="entry name" value="ribokinase"/>
    <property type="match status" value="1"/>
</dbReference>
<comment type="catalytic activity">
    <reaction evidence="12">
        <text>D-ribose + ATP = D-ribose 5-phosphate + ADP + H(+)</text>
        <dbReference type="Rhea" id="RHEA:13697"/>
        <dbReference type="ChEBI" id="CHEBI:15378"/>
        <dbReference type="ChEBI" id="CHEBI:30616"/>
        <dbReference type="ChEBI" id="CHEBI:47013"/>
        <dbReference type="ChEBI" id="CHEBI:78346"/>
        <dbReference type="ChEBI" id="CHEBI:456216"/>
        <dbReference type="EC" id="2.7.1.15"/>
    </reaction>
</comment>
<dbReference type="GO" id="GO:0005829">
    <property type="term" value="C:cytosol"/>
    <property type="evidence" value="ECO:0007669"/>
    <property type="project" value="TreeGrafter"/>
</dbReference>
<feature type="binding site" evidence="12">
    <location>
        <position position="258"/>
    </location>
    <ligand>
        <name>substrate</name>
    </ligand>
</feature>
<evidence type="ECO:0000256" key="8">
    <source>
        <dbReference type="ARBA" id="ARBA00022840"/>
    </source>
</evidence>
<evidence type="ECO:0000313" key="14">
    <source>
        <dbReference type="EMBL" id="SEE87515.1"/>
    </source>
</evidence>
<dbReference type="Proteomes" id="UP000199220">
    <property type="component" value="Unassembled WGS sequence"/>
</dbReference>
<evidence type="ECO:0000256" key="4">
    <source>
        <dbReference type="ARBA" id="ARBA00022679"/>
    </source>
</evidence>
<comment type="cofactor">
    <cofactor evidence="12">
        <name>Mg(2+)</name>
        <dbReference type="ChEBI" id="CHEBI:18420"/>
    </cofactor>
    <text evidence="12">Requires a divalent cation, most likely magnesium in vivo, as an electrophilic catalyst to aid phosphoryl group transfer. It is the chelate of the metal and the nucleotide that is the actual substrate.</text>
</comment>
<dbReference type="GO" id="GO:0046872">
    <property type="term" value="F:metal ion binding"/>
    <property type="evidence" value="ECO:0007669"/>
    <property type="project" value="UniProtKB-KW"/>
</dbReference>
<protein>
    <recommendedName>
        <fullName evidence="3 12">Ribokinase</fullName>
        <shortName evidence="12">RK</shortName>
        <ecNumber evidence="2 12">2.7.1.15</ecNumber>
    </recommendedName>
</protein>
<dbReference type="EMBL" id="FNTX01000002">
    <property type="protein sequence ID" value="SEE87515.1"/>
    <property type="molecule type" value="Genomic_DNA"/>
</dbReference>
<dbReference type="InterPro" id="IPR002173">
    <property type="entry name" value="Carboh/pur_kinase_PfkB_CS"/>
</dbReference>